<dbReference type="InterPro" id="IPR011650">
    <property type="entry name" value="Peptidase_M20_dimer"/>
</dbReference>
<organism evidence="7 8">
    <name type="scientific">Acetohalobium arabaticum (strain ATCC 49924 / DSM 5501 / Z-7288)</name>
    <dbReference type="NCBI Taxonomy" id="574087"/>
    <lineage>
        <taxon>Bacteria</taxon>
        <taxon>Bacillati</taxon>
        <taxon>Bacillota</taxon>
        <taxon>Clostridia</taxon>
        <taxon>Halanaerobiales</taxon>
        <taxon>Halobacteroidaceae</taxon>
        <taxon>Acetohalobium</taxon>
    </lineage>
</organism>
<name>D9QSH2_ACEAZ</name>
<dbReference type="EC" id="3.5.1.14" evidence="7"/>
<feature type="binding site" evidence="5">
    <location>
        <position position="136"/>
    </location>
    <ligand>
        <name>Mn(2+)</name>
        <dbReference type="ChEBI" id="CHEBI:29035"/>
        <label>2</label>
    </ligand>
</feature>
<dbReference type="FunFam" id="3.40.630.10:FF:000006">
    <property type="entry name" value="N-acetyldiaminopimelate deacetylase"/>
    <property type="match status" value="1"/>
</dbReference>
<dbReference type="GO" id="GO:0046872">
    <property type="term" value="F:metal ion binding"/>
    <property type="evidence" value="ECO:0007669"/>
    <property type="project" value="UniProtKB-KW"/>
</dbReference>
<dbReference type="RefSeq" id="WP_013278880.1">
    <property type="nucleotide sequence ID" value="NC_014378.1"/>
</dbReference>
<protein>
    <submittedName>
        <fullName evidence="7">Amidohydrolase</fullName>
        <ecNumber evidence="7">3.5.1.14</ecNumber>
    </submittedName>
</protein>
<dbReference type="Gene3D" id="3.40.630.10">
    <property type="entry name" value="Zn peptidases"/>
    <property type="match status" value="1"/>
</dbReference>
<evidence type="ECO:0000256" key="1">
    <source>
        <dbReference type="ARBA" id="ARBA00006153"/>
    </source>
</evidence>
<evidence type="ECO:0000259" key="6">
    <source>
        <dbReference type="Pfam" id="PF07687"/>
    </source>
</evidence>
<gene>
    <name evidence="7" type="ordered locus">Acear_1934</name>
</gene>
<dbReference type="InterPro" id="IPR017439">
    <property type="entry name" value="Amidohydrolase"/>
</dbReference>
<dbReference type="SUPFAM" id="SSF55031">
    <property type="entry name" value="Bacterial exopeptidase dimerisation domain"/>
    <property type="match status" value="1"/>
</dbReference>
<dbReference type="InterPro" id="IPR036264">
    <property type="entry name" value="Bact_exopeptidase_dim_dom"/>
</dbReference>
<dbReference type="GO" id="GO:0004046">
    <property type="term" value="F:aminoacylase activity"/>
    <property type="evidence" value="ECO:0007669"/>
    <property type="project" value="UniProtKB-EC"/>
</dbReference>
<dbReference type="Proteomes" id="UP000001661">
    <property type="component" value="Chromosome"/>
</dbReference>
<feature type="domain" description="Peptidase M20 dimerisation" evidence="6">
    <location>
        <begin position="185"/>
        <end position="279"/>
    </location>
</feature>
<dbReference type="InterPro" id="IPR002933">
    <property type="entry name" value="Peptidase_M20"/>
</dbReference>
<sequence>MNLKEEVESINNEIIEWRRDFHKHPELPFEEERTSNIVENLLTEWGLETERMARTGVIGLLEGEEEGKTIAIRADMDALPITEKNDVEYKSQEEGKMHACGHDAHTAMALGAAKVLSKYRHLLSGNVKFIFQPAEEGAGGAEPLIEEGVLNNPTVDAIFGMHVAPEVPSGKIGLKPGPIMASADDFKLTIKGHGTHGAQPHEGVDPITIGSNIIMSLQQLISREIKALKSAVLSIGAFKSGDACNIIPDRAEILGTLRTLDPELRCYLKDRIEEVIENVTQAMKADYELEYICQMPVTSSDPEFIEMIKEVNENMNPGSNFMIDEPSMGSEDFGYFLEEVSGAYVLLGIRNLDKGLIHPLHNPKFNIDEDVLSSGVELICENVLKYLNDEK</sequence>
<feature type="binding site" evidence="5">
    <location>
        <position position="361"/>
    </location>
    <ligand>
        <name>Mn(2+)</name>
        <dbReference type="ChEBI" id="CHEBI:29035"/>
        <label>2</label>
    </ligand>
</feature>
<evidence type="ECO:0000313" key="7">
    <source>
        <dbReference type="EMBL" id="ADL13435.1"/>
    </source>
</evidence>
<evidence type="ECO:0000256" key="2">
    <source>
        <dbReference type="ARBA" id="ARBA00022723"/>
    </source>
</evidence>
<dbReference type="Gene3D" id="3.30.70.360">
    <property type="match status" value="1"/>
</dbReference>
<dbReference type="STRING" id="574087.Acear_1934"/>
<dbReference type="PANTHER" id="PTHR11014:SF63">
    <property type="entry name" value="METALLOPEPTIDASE, PUTATIVE (AFU_ORTHOLOGUE AFUA_6G09600)-RELATED"/>
    <property type="match status" value="1"/>
</dbReference>
<dbReference type="GO" id="GO:0019877">
    <property type="term" value="P:diaminopimelate biosynthetic process"/>
    <property type="evidence" value="ECO:0007669"/>
    <property type="project" value="UniProtKB-ARBA"/>
</dbReference>
<dbReference type="eggNOG" id="COG1473">
    <property type="taxonomic scope" value="Bacteria"/>
</dbReference>
<dbReference type="PIRSF" id="PIRSF005962">
    <property type="entry name" value="Pept_M20D_amidohydro"/>
    <property type="match status" value="1"/>
</dbReference>
<keyword evidence="8" id="KW-1185">Reference proteome</keyword>
<evidence type="ECO:0000256" key="5">
    <source>
        <dbReference type="PIRSR" id="PIRSR005962-1"/>
    </source>
</evidence>
<keyword evidence="3 7" id="KW-0378">Hydrolase</keyword>
<dbReference type="NCBIfam" id="TIGR01891">
    <property type="entry name" value="amidohydrolases"/>
    <property type="match status" value="1"/>
</dbReference>
<comment type="catalytic activity">
    <reaction evidence="4">
        <text>N-acetyl-L-cysteine + H2O = L-cysteine + acetate</text>
        <dbReference type="Rhea" id="RHEA:75515"/>
        <dbReference type="ChEBI" id="CHEBI:15377"/>
        <dbReference type="ChEBI" id="CHEBI:30089"/>
        <dbReference type="ChEBI" id="CHEBI:35235"/>
        <dbReference type="ChEBI" id="CHEBI:78236"/>
    </reaction>
    <physiologicalReaction direction="left-to-right" evidence="4">
        <dbReference type="Rhea" id="RHEA:75516"/>
    </physiologicalReaction>
</comment>
<dbReference type="AlphaFoldDB" id="D9QSH2"/>
<evidence type="ECO:0000256" key="3">
    <source>
        <dbReference type="ARBA" id="ARBA00022801"/>
    </source>
</evidence>
<proteinExistence type="inferred from homology"/>
<comment type="cofactor">
    <cofactor evidence="5">
        <name>Mn(2+)</name>
        <dbReference type="ChEBI" id="CHEBI:29035"/>
    </cofactor>
    <text evidence="5">The Mn(2+) ion enhances activity.</text>
</comment>
<dbReference type="Pfam" id="PF07687">
    <property type="entry name" value="M20_dimer"/>
    <property type="match status" value="1"/>
</dbReference>
<dbReference type="KEGG" id="aar:Acear_1934"/>
<dbReference type="GO" id="GO:0050118">
    <property type="term" value="F:N-acetyldiaminopimelate deacetylase activity"/>
    <property type="evidence" value="ECO:0007669"/>
    <property type="project" value="UniProtKB-ARBA"/>
</dbReference>
<dbReference type="OrthoDB" id="9776731at2"/>
<reference evidence="7 8" key="1">
    <citation type="journal article" date="2010" name="Stand. Genomic Sci.">
        <title>Complete genome sequence of Acetohalobium arabaticum type strain (Z-7288).</title>
        <authorList>
            <person name="Sikorski J."/>
            <person name="Lapidus A."/>
            <person name="Chertkov O."/>
            <person name="Lucas S."/>
            <person name="Copeland A."/>
            <person name="Glavina Del Rio T."/>
            <person name="Nolan M."/>
            <person name="Tice H."/>
            <person name="Cheng J.F."/>
            <person name="Han C."/>
            <person name="Brambilla E."/>
            <person name="Pitluck S."/>
            <person name="Liolios K."/>
            <person name="Ivanova N."/>
            <person name="Mavromatis K."/>
            <person name="Mikhailova N."/>
            <person name="Pati A."/>
            <person name="Bruce D."/>
            <person name="Detter C."/>
            <person name="Tapia R."/>
            <person name="Goodwin L."/>
            <person name="Chen A."/>
            <person name="Palaniappan K."/>
            <person name="Land M."/>
            <person name="Hauser L."/>
            <person name="Chang Y.J."/>
            <person name="Jeffries C.D."/>
            <person name="Rohde M."/>
            <person name="Goker M."/>
            <person name="Spring S."/>
            <person name="Woyke T."/>
            <person name="Bristow J."/>
            <person name="Eisen J.A."/>
            <person name="Markowitz V."/>
            <person name="Hugenholtz P."/>
            <person name="Kyrpides N.C."/>
            <person name="Klenk H.P."/>
        </authorList>
    </citation>
    <scope>NUCLEOTIDE SEQUENCE [LARGE SCALE GENOMIC DNA]</scope>
    <source>
        <strain evidence="8">ATCC 49924 / DSM 5501 / Z-7288</strain>
    </source>
</reference>
<evidence type="ECO:0000256" key="4">
    <source>
        <dbReference type="ARBA" id="ARBA00052737"/>
    </source>
</evidence>
<keyword evidence="5" id="KW-0464">Manganese</keyword>
<comment type="similarity">
    <text evidence="1">Belongs to the peptidase M20 family.</text>
</comment>
<accession>D9QSH2</accession>
<keyword evidence="2 5" id="KW-0479">Metal-binding</keyword>
<dbReference type="PANTHER" id="PTHR11014">
    <property type="entry name" value="PEPTIDASE M20 FAMILY MEMBER"/>
    <property type="match status" value="1"/>
</dbReference>
<dbReference type="FunFam" id="3.30.70.360:FF:000001">
    <property type="entry name" value="N-acetyldiaminopimelate deacetylase"/>
    <property type="match status" value="1"/>
</dbReference>
<feature type="binding site" evidence="5">
    <location>
        <position position="100"/>
    </location>
    <ligand>
        <name>Mn(2+)</name>
        <dbReference type="ChEBI" id="CHEBI:29035"/>
        <label>2</label>
    </ligand>
</feature>
<evidence type="ECO:0000313" key="8">
    <source>
        <dbReference type="Proteomes" id="UP000001661"/>
    </source>
</evidence>
<feature type="binding site" evidence="5">
    <location>
        <position position="102"/>
    </location>
    <ligand>
        <name>Mn(2+)</name>
        <dbReference type="ChEBI" id="CHEBI:29035"/>
        <label>2</label>
    </ligand>
</feature>
<dbReference type="EMBL" id="CP002105">
    <property type="protein sequence ID" value="ADL13435.1"/>
    <property type="molecule type" value="Genomic_DNA"/>
</dbReference>
<dbReference type="HOGENOM" id="CLU_023257_0_1_9"/>
<feature type="binding site" evidence="5">
    <location>
        <position position="162"/>
    </location>
    <ligand>
        <name>Mn(2+)</name>
        <dbReference type="ChEBI" id="CHEBI:29035"/>
        <label>2</label>
    </ligand>
</feature>
<dbReference type="SUPFAM" id="SSF53187">
    <property type="entry name" value="Zn-dependent exopeptidases"/>
    <property type="match status" value="1"/>
</dbReference>
<dbReference type="Pfam" id="PF01546">
    <property type="entry name" value="Peptidase_M20"/>
    <property type="match status" value="1"/>
</dbReference>